<evidence type="ECO:0000256" key="2">
    <source>
        <dbReference type="ARBA" id="ARBA00012180"/>
    </source>
</evidence>
<dbReference type="SUPFAM" id="SSF56672">
    <property type="entry name" value="DNA/RNA polymerases"/>
    <property type="match status" value="1"/>
</dbReference>
<dbReference type="PANTHER" id="PTHR37984">
    <property type="entry name" value="PROTEIN CBG26694"/>
    <property type="match status" value="1"/>
</dbReference>
<name>A0AAD8ZLK1_9TELE</name>
<evidence type="ECO:0000256" key="1">
    <source>
        <dbReference type="ARBA" id="ARBA00010879"/>
    </source>
</evidence>
<reference evidence="4" key="1">
    <citation type="submission" date="2023-03" db="EMBL/GenBank/DDBJ databases">
        <title>Electrophorus voltai genome.</title>
        <authorList>
            <person name="Bian C."/>
        </authorList>
    </citation>
    <scope>NUCLEOTIDE SEQUENCE</scope>
    <source>
        <strain evidence="4">CB-2022</strain>
        <tissue evidence="4">Muscle</tissue>
    </source>
</reference>
<dbReference type="PANTHER" id="PTHR37984:SF5">
    <property type="entry name" value="PROTEIN NYNRIN-LIKE"/>
    <property type="match status" value="1"/>
</dbReference>
<dbReference type="EC" id="3.1.26.4" evidence="2"/>
<dbReference type="PROSITE" id="PS50878">
    <property type="entry name" value="RT_POL"/>
    <property type="match status" value="1"/>
</dbReference>
<gene>
    <name evidence="4" type="ORF">P4O66_004541</name>
</gene>
<dbReference type="CDD" id="cd01647">
    <property type="entry name" value="RT_LTR"/>
    <property type="match status" value="1"/>
</dbReference>
<dbReference type="InterPro" id="IPR050951">
    <property type="entry name" value="Retrovirus_Pol_polyprotein"/>
</dbReference>
<evidence type="ECO:0000313" key="4">
    <source>
        <dbReference type="EMBL" id="KAK1801582.1"/>
    </source>
</evidence>
<comment type="caution">
    <text evidence="4">The sequence shown here is derived from an EMBL/GenBank/DDBJ whole genome shotgun (WGS) entry which is preliminary data.</text>
</comment>
<dbReference type="AlphaFoldDB" id="A0AAD8ZLK1"/>
<dbReference type="InterPro" id="IPR043128">
    <property type="entry name" value="Rev_trsase/Diguanyl_cyclase"/>
</dbReference>
<dbReference type="EMBL" id="JAROKS010000008">
    <property type="protein sequence ID" value="KAK1801582.1"/>
    <property type="molecule type" value="Genomic_DNA"/>
</dbReference>
<accession>A0AAD8ZLK1</accession>
<sequence>MTSAFEVLQQASIFTKLDLRNAYDVMRIREGDKWKTAFITPSEHYEYLVMPFGLMNAPAVFQRYINEVLREALGRYVFVYLGDILIFSQMVDKHVTHVRQVLQLLLGNHIFTFHAQTISFLGFVISHNKLCMDPAKVWAVENWPRPTLVHLVQRRFIKIFSTVAAPLITLTRKTSSWFCWSTEAQQAFDELNAIYQCLYSSAP</sequence>
<proteinExistence type="inferred from homology"/>
<comment type="similarity">
    <text evidence="1">Belongs to the beta type-B retroviral polymerase family. HERV class-II K(HML-2) pol subfamily.</text>
</comment>
<dbReference type="GO" id="GO:0004523">
    <property type="term" value="F:RNA-DNA hybrid ribonuclease activity"/>
    <property type="evidence" value="ECO:0007669"/>
    <property type="project" value="UniProtKB-EC"/>
</dbReference>
<organism evidence="4 5">
    <name type="scientific">Electrophorus voltai</name>
    <dbReference type="NCBI Taxonomy" id="2609070"/>
    <lineage>
        <taxon>Eukaryota</taxon>
        <taxon>Metazoa</taxon>
        <taxon>Chordata</taxon>
        <taxon>Craniata</taxon>
        <taxon>Vertebrata</taxon>
        <taxon>Euteleostomi</taxon>
        <taxon>Actinopterygii</taxon>
        <taxon>Neopterygii</taxon>
        <taxon>Teleostei</taxon>
        <taxon>Ostariophysi</taxon>
        <taxon>Gymnotiformes</taxon>
        <taxon>Gymnotoidei</taxon>
        <taxon>Gymnotidae</taxon>
        <taxon>Electrophorus</taxon>
    </lineage>
</organism>
<keyword evidence="5" id="KW-1185">Reference proteome</keyword>
<dbReference type="Gene3D" id="3.30.70.270">
    <property type="match status" value="2"/>
</dbReference>
<evidence type="ECO:0000259" key="3">
    <source>
        <dbReference type="PROSITE" id="PS50878"/>
    </source>
</evidence>
<dbReference type="InterPro" id="IPR000477">
    <property type="entry name" value="RT_dom"/>
</dbReference>
<protein>
    <recommendedName>
        <fullName evidence="2">ribonuclease H</fullName>
        <ecNumber evidence="2">3.1.26.4</ecNumber>
    </recommendedName>
</protein>
<feature type="domain" description="Reverse transcriptase" evidence="3">
    <location>
        <begin position="1"/>
        <end position="148"/>
    </location>
</feature>
<dbReference type="Proteomes" id="UP001239994">
    <property type="component" value="Unassembled WGS sequence"/>
</dbReference>
<evidence type="ECO:0000313" key="5">
    <source>
        <dbReference type="Proteomes" id="UP001239994"/>
    </source>
</evidence>
<dbReference type="Pfam" id="PF00078">
    <property type="entry name" value="RVT_1"/>
    <property type="match status" value="1"/>
</dbReference>
<dbReference type="InterPro" id="IPR043502">
    <property type="entry name" value="DNA/RNA_pol_sf"/>
</dbReference>